<keyword evidence="1" id="KW-0479">Metal-binding</keyword>
<accession>M1DRV3</accession>
<evidence type="ECO:0000256" key="2">
    <source>
        <dbReference type="SAM" id="MobiDB-lite"/>
    </source>
</evidence>
<feature type="domain" description="CCHC-type" evidence="3">
    <location>
        <begin position="113"/>
        <end position="126"/>
    </location>
</feature>
<reference evidence="5" key="1">
    <citation type="journal article" date="2011" name="Nature">
        <title>Genome sequence and analysis of the tuber crop potato.</title>
        <authorList>
            <consortium name="The Potato Genome Sequencing Consortium"/>
        </authorList>
    </citation>
    <scope>NUCLEOTIDE SEQUENCE [LARGE SCALE GENOMIC DNA]</scope>
    <source>
        <strain evidence="5">cv. DM1-3 516 R44</strain>
    </source>
</reference>
<proteinExistence type="predicted"/>
<dbReference type="PROSITE" id="PS50158">
    <property type="entry name" value="ZF_CCHC"/>
    <property type="match status" value="1"/>
</dbReference>
<evidence type="ECO:0000256" key="1">
    <source>
        <dbReference type="PROSITE-ProRule" id="PRU00047"/>
    </source>
</evidence>
<dbReference type="GO" id="GO:0003676">
    <property type="term" value="F:nucleic acid binding"/>
    <property type="evidence" value="ECO:0007669"/>
    <property type="project" value="InterPro"/>
</dbReference>
<dbReference type="PANTHER" id="PTHR34482:SF57">
    <property type="entry name" value="RETROTRANSPOSON GAG DOMAIN-CONTAINING PROTEIN"/>
    <property type="match status" value="1"/>
</dbReference>
<protein>
    <submittedName>
        <fullName evidence="4">Polyprotein</fullName>
    </submittedName>
</protein>
<dbReference type="GO" id="GO:0008270">
    <property type="term" value="F:zinc ion binding"/>
    <property type="evidence" value="ECO:0007669"/>
    <property type="project" value="UniProtKB-KW"/>
</dbReference>
<evidence type="ECO:0000259" key="3">
    <source>
        <dbReference type="PROSITE" id="PS50158"/>
    </source>
</evidence>
<evidence type="ECO:0000313" key="5">
    <source>
        <dbReference type="Proteomes" id="UP000011115"/>
    </source>
</evidence>
<dbReference type="InterPro" id="IPR001878">
    <property type="entry name" value="Znf_CCHC"/>
</dbReference>
<sequence length="197" mass="21775">MLLHEMDLSRLMVYAQQMENEKLQGNNKEVKRARTGEGNFSNAKSDGQGRQRFKQRFSYQGSSSTPRVDKDKDSVSNPKPQGGNSGGSYVARPNCAKCGRKHEGKCLVGSDGCYGCGKSSHNMRDCLVLMDKGREVKQTPPSCSNSNARKQNRFYALHSRDPGATLSFVISFVAMKFEILPEVLIEPFSVSTPVGTR</sequence>
<keyword evidence="1" id="KW-0862">Zinc</keyword>
<dbReference type="HOGENOM" id="CLU_043741_3_1_1"/>
<organism evidence="4 5">
    <name type="scientific">Solanum tuberosum</name>
    <name type="common">Potato</name>
    <dbReference type="NCBI Taxonomy" id="4113"/>
    <lineage>
        <taxon>Eukaryota</taxon>
        <taxon>Viridiplantae</taxon>
        <taxon>Streptophyta</taxon>
        <taxon>Embryophyta</taxon>
        <taxon>Tracheophyta</taxon>
        <taxon>Spermatophyta</taxon>
        <taxon>Magnoliopsida</taxon>
        <taxon>eudicotyledons</taxon>
        <taxon>Gunneridae</taxon>
        <taxon>Pentapetalae</taxon>
        <taxon>asterids</taxon>
        <taxon>lamiids</taxon>
        <taxon>Solanales</taxon>
        <taxon>Solanaceae</taxon>
        <taxon>Solanoideae</taxon>
        <taxon>Solaneae</taxon>
        <taxon>Solanum</taxon>
    </lineage>
</organism>
<feature type="region of interest" description="Disordered" evidence="2">
    <location>
        <begin position="21"/>
        <end position="88"/>
    </location>
</feature>
<reference evidence="4" key="2">
    <citation type="submission" date="2015-06" db="UniProtKB">
        <authorList>
            <consortium name="EnsemblPlants"/>
        </authorList>
    </citation>
    <scope>IDENTIFICATION</scope>
    <source>
        <strain evidence="4">DM1-3 516 R44</strain>
    </source>
</reference>
<keyword evidence="1" id="KW-0863">Zinc-finger</keyword>
<dbReference type="PaxDb" id="4113-PGSC0003DMT400093386"/>
<name>M1DRV3_SOLTU</name>
<dbReference type="Gramene" id="PGSC0003DMT400093386">
    <property type="protein sequence ID" value="PGSC0003DMT400093386"/>
    <property type="gene ID" value="PGSC0003DMG400042957"/>
</dbReference>
<dbReference type="EnsemblPlants" id="PGSC0003DMT400093386">
    <property type="protein sequence ID" value="PGSC0003DMT400093386"/>
    <property type="gene ID" value="PGSC0003DMG400042957"/>
</dbReference>
<evidence type="ECO:0000313" key="4">
    <source>
        <dbReference type="EnsemblPlants" id="PGSC0003DMT400093386"/>
    </source>
</evidence>
<dbReference type="AlphaFoldDB" id="M1DRV3"/>
<dbReference type="Proteomes" id="UP000011115">
    <property type="component" value="Unassembled WGS sequence"/>
</dbReference>
<keyword evidence="5" id="KW-1185">Reference proteome</keyword>
<dbReference type="InParanoid" id="M1DRV3"/>
<dbReference type="PANTHER" id="PTHR34482">
    <property type="entry name" value="DNA DAMAGE-INDUCIBLE PROTEIN 1-LIKE"/>
    <property type="match status" value="1"/>
</dbReference>
<feature type="compositionally biased region" description="Polar residues" evidence="2">
    <location>
        <begin position="57"/>
        <end position="66"/>
    </location>
</feature>